<dbReference type="AlphaFoldDB" id="A0A1V3I781"/>
<dbReference type="EMBL" id="MLHG01000134">
    <property type="protein sequence ID" value="OOF35587.1"/>
    <property type="molecule type" value="Genomic_DNA"/>
</dbReference>
<dbReference type="Proteomes" id="UP000189426">
    <property type="component" value="Unassembled WGS sequence"/>
</dbReference>
<comment type="caution">
    <text evidence="1">The sequence shown here is derived from an EMBL/GenBank/DDBJ whole genome shotgun (WGS) entry which is preliminary data.</text>
</comment>
<gene>
    <name evidence="1" type="ORF">BKK47_12085</name>
</gene>
<proteinExistence type="predicted"/>
<name>A0A1V3I781_9PAST</name>
<protein>
    <submittedName>
        <fullName evidence="1">Uncharacterized protein</fullName>
    </submittedName>
</protein>
<evidence type="ECO:0000313" key="2">
    <source>
        <dbReference type="Proteomes" id="UP000189426"/>
    </source>
</evidence>
<accession>A0A1V3I781</accession>
<reference evidence="1 2" key="1">
    <citation type="submission" date="2016-10" db="EMBL/GenBank/DDBJ databases">
        <title>Rodentibacter gen. nov. and new species.</title>
        <authorList>
            <person name="Christensen H."/>
        </authorList>
    </citation>
    <scope>NUCLEOTIDE SEQUENCE [LARGE SCALE GENOMIC DNA]</scope>
    <source>
        <strain evidence="1 2">Ppn418</strain>
    </source>
</reference>
<evidence type="ECO:0000313" key="1">
    <source>
        <dbReference type="EMBL" id="OOF35587.1"/>
    </source>
</evidence>
<keyword evidence="2" id="KW-1185">Reference proteome</keyword>
<sequence length="166" mass="19839">MNKVILQWGDFMKIKLIDLRAFPIDILKLIKGDFECDYIFSLKKEDQIDFNLLSPSGLFSNLSIEGWCYFLPIAQREWLNNYTKIIDDFFYSFCFNFTYEIDDEYDIGTLLSMIDKDNLIRLRDWLIYVLVFKSEQKFVKNSEDNIRLMIVRINDYLGGDNIFLRG</sequence>
<organism evidence="1 2">
    <name type="scientific">Rodentibacter mrazii</name>
    <dbReference type="NCBI Taxonomy" id="1908257"/>
    <lineage>
        <taxon>Bacteria</taxon>
        <taxon>Pseudomonadati</taxon>
        <taxon>Pseudomonadota</taxon>
        <taxon>Gammaproteobacteria</taxon>
        <taxon>Pasteurellales</taxon>
        <taxon>Pasteurellaceae</taxon>
        <taxon>Rodentibacter</taxon>
    </lineage>
</organism>